<comment type="caution">
    <text evidence="1">The sequence shown here is derived from an EMBL/GenBank/DDBJ whole genome shotgun (WGS) entry which is preliminary data.</text>
</comment>
<reference evidence="1" key="1">
    <citation type="journal article" date="2015" name="Nature">
        <title>Complex archaea that bridge the gap between prokaryotes and eukaryotes.</title>
        <authorList>
            <person name="Spang A."/>
            <person name="Saw J.H."/>
            <person name="Jorgensen S.L."/>
            <person name="Zaremba-Niedzwiedzka K."/>
            <person name="Martijn J."/>
            <person name="Lind A.E."/>
            <person name="van Eijk R."/>
            <person name="Schleper C."/>
            <person name="Guy L."/>
            <person name="Ettema T.J."/>
        </authorList>
    </citation>
    <scope>NUCLEOTIDE SEQUENCE</scope>
</reference>
<accession>A0A0F9EQP9</accession>
<dbReference type="EMBL" id="LAZR01024073">
    <property type="protein sequence ID" value="KKL76359.1"/>
    <property type="molecule type" value="Genomic_DNA"/>
</dbReference>
<proteinExistence type="predicted"/>
<protein>
    <recommendedName>
        <fullName evidence="2">Pyruvate carboxyltransferase domain-containing protein</fullName>
    </recommendedName>
</protein>
<feature type="non-terminal residue" evidence="1">
    <location>
        <position position="1"/>
    </location>
</feature>
<gene>
    <name evidence="1" type="ORF">LCGC14_2045700</name>
</gene>
<evidence type="ECO:0008006" key="2">
    <source>
        <dbReference type="Google" id="ProtNLM"/>
    </source>
</evidence>
<dbReference type="AlphaFoldDB" id="A0A0F9EQP9"/>
<dbReference type="Gene3D" id="3.20.20.70">
    <property type="entry name" value="Aldolase class I"/>
    <property type="match status" value="1"/>
</dbReference>
<organism evidence="1">
    <name type="scientific">marine sediment metagenome</name>
    <dbReference type="NCBI Taxonomy" id="412755"/>
    <lineage>
        <taxon>unclassified sequences</taxon>
        <taxon>metagenomes</taxon>
        <taxon>ecological metagenomes</taxon>
    </lineage>
</organism>
<name>A0A0F9EQP9_9ZZZZ</name>
<evidence type="ECO:0000313" key="1">
    <source>
        <dbReference type="EMBL" id="KKL76359.1"/>
    </source>
</evidence>
<sequence>PLEGALIEYISLKGDLSGIDLSVITEIAEYFLKDIGAVIPSNYPFAGRDFNTTRAGIHAGGLRRNEEIYNIFDTTGLLGRPPKVAITDKSGTDGVAIWVNDFLGLKGKERLTLMKVAKVQRWVLDQYEKEGRLTAISDKELEEQVKIYFPDLYKRVKNK</sequence>
<dbReference type="InterPro" id="IPR013785">
    <property type="entry name" value="Aldolase_TIM"/>
</dbReference>